<name>A0A9Q9HIZ4_LEICA</name>
<keyword evidence="2" id="KW-0614">Plasmid</keyword>
<dbReference type="EMBL" id="CP081071">
    <property type="protein sequence ID" value="UWQ55994.1"/>
    <property type="molecule type" value="Genomic_DNA"/>
</dbReference>
<geneLocation type="plasmid" evidence="2 3">
    <name>unnamed1</name>
</geneLocation>
<feature type="region of interest" description="Disordered" evidence="1">
    <location>
        <begin position="185"/>
        <end position="205"/>
    </location>
</feature>
<sequence>MVARPIRGERVVELMSAPGGRYAGVTLQDFADASLAASKEAGGKDFSKPKLEAIRGGRGNTSVGIARTLAHMLDCSAAYLFGDTDDPRPETLSATAIAQQLAQMPTREIERFFEHVAAHLIDFRPEPRGRGEEGEDTPLLANVRAGKVSPDPDAMEVFWDSIPRFYKREEARMRGIVFNAAAFERGRTGQEEGQPGESGDESHSPSAEWLDAFRRHAPTATNGVMADLWAGILWYEFRHPGSIAIRTLMAIPAMSEQVFRNLMKFSGALIRFETKSGELEGEYYIRPNDDKGPNFYLAMFGLQYDNMLELEEYGLVRLAHRDLAVEANTRLVYGSGTEMWAMDVRQKVKVRVNALTEVARDLRPLYQGRPEEDYLKGVRNGMRSFTAPYKPWRRKP</sequence>
<evidence type="ECO:0000313" key="2">
    <source>
        <dbReference type="EMBL" id="UWQ55994.1"/>
    </source>
</evidence>
<accession>A0A9Q9HIZ4</accession>
<gene>
    <name evidence="2" type="ORF">K3721_18735</name>
</gene>
<dbReference type="RefSeq" id="WP_259972773.1">
    <property type="nucleotide sequence ID" value="NZ_CP081071.1"/>
</dbReference>
<evidence type="ECO:0000256" key="1">
    <source>
        <dbReference type="SAM" id="MobiDB-lite"/>
    </source>
</evidence>
<dbReference type="KEGG" id="lcae:K3721_18735"/>
<organism evidence="2 3">
    <name type="scientific">Leisingera caerulea</name>
    <name type="common">Phaeobacter caeruleus</name>
    <dbReference type="NCBI Taxonomy" id="506591"/>
    <lineage>
        <taxon>Bacteria</taxon>
        <taxon>Pseudomonadati</taxon>
        <taxon>Pseudomonadota</taxon>
        <taxon>Alphaproteobacteria</taxon>
        <taxon>Rhodobacterales</taxon>
        <taxon>Roseobacteraceae</taxon>
        <taxon>Leisingera</taxon>
    </lineage>
</organism>
<dbReference type="Pfam" id="PF10987">
    <property type="entry name" value="DUF2806"/>
    <property type="match status" value="1"/>
</dbReference>
<evidence type="ECO:0000313" key="3">
    <source>
        <dbReference type="Proteomes" id="UP001058713"/>
    </source>
</evidence>
<dbReference type="Gene3D" id="1.10.260.40">
    <property type="entry name" value="lambda repressor-like DNA-binding domains"/>
    <property type="match status" value="1"/>
</dbReference>
<proteinExistence type="predicted"/>
<dbReference type="GO" id="GO:0003677">
    <property type="term" value="F:DNA binding"/>
    <property type="evidence" value="ECO:0007669"/>
    <property type="project" value="InterPro"/>
</dbReference>
<dbReference type="Proteomes" id="UP001058713">
    <property type="component" value="Plasmid unnamed1"/>
</dbReference>
<dbReference type="AlphaFoldDB" id="A0A9Q9HIZ4"/>
<dbReference type="InterPro" id="IPR021254">
    <property type="entry name" value="DUF2806"/>
</dbReference>
<dbReference type="InterPro" id="IPR010982">
    <property type="entry name" value="Lambda_DNA-bd_dom_sf"/>
</dbReference>
<protein>
    <submittedName>
        <fullName evidence="2">DUF2806 domain-containing protein</fullName>
    </submittedName>
</protein>
<reference evidence="2" key="1">
    <citation type="submission" date="2021-08" db="EMBL/GenBank/DDBJ databases">
        <authorList>
            <person name="Nwanade C."/>
            <person name="Wang M."/>
            <person name="Masoudi A."/>
            <person name="Yu Z."/>
            <person name="Liu J."/>
        </authorList>
    </citation>
    <scope>NUCLEOTIDE SEQUENCE</scope>
    <source>
        <strain evidence="2">S122</strain>
        <plasmid evidence="2">unnamed1</plasmid>
    </source>
</reference>